<dbReference type="InterPro" id="IPR011990">
    <property type="entry name" value="TPR-like_helical_dom_sf"/>
</dbReference>
<dbReference type="Proteomes" id="UP000503540">
    <property type="component" value="Chromosome"/>
</dbReference>
<dbReference type="KEGG" id="nah:F5544_38880"/>
<evidence type="ECO:0000313" key="2">
    <source>
        <dbReference type="Proteomes" id="UP000503540"/>
    </source>
</evidence>
<evidence type="ECO:0008006" key="3">
    <source>
        <dbReference type="Google" id="ProtNLM"/>
    </source>
</evidence>
<organism evidence="1 2">
    <name type="scientific">Nocardia arthritidis</name>
    <dbReference type="NCBI Taxonomy" id="228602"/>
    <lineage>
        <taxon>Bacteria</taxon>
        <taxon>Bacillati</taxon>
        <taxon>Actinomycetota</taxon>
        <taxon>Actinomycetes</taxon>
        <taxon>Mycobacteriales</taxon>
        <taxon>Nocardiaceae</taxon>
        <taxon>Nocardia</taxon>
    </lineage>
</organism>
<protein>
    <recommendedName>
        <fullName evidence="3">Transcriptional regulator</fullName>
    </recommendedName>
</protein>
<dbReference type="EMBL" id="CP046172">
    <property type="protein sequence ID" value="QIS15597.1"/>
    <property type="molecule type" value="Genomic_DNA"/>
</dbReference>
<dbReference type="AlphaFoldDB" id="A0A6G9YR71"/>
<dbReference type="Gene3D" id="1.25.40.10">
    <property type="entry name" value="Tetratricopeptide repeat domain"/>
    <property type="match status" value="1"/>
</dbReference>
<dbReference type="RefSeq" id="WP_203217447.1">
    <property type="nucleotide sequence ID" value="NZ_CP046172.1"/>
</dbReference>
<reference evidence="1 2" key="1">
    <citation type="journal article" date="2019" name="ACS Chem. Biol.">
        <title>Identification and Mobilization of a Cryptic Antibiotic Biosynthesis Gene Locus from a Human-Pathogenic Nocardia Isolate.</title>
        <authorList>
            <person name="Herisse M."/>
            <person name="Ishida K."/>
            <person name="Porter J.L."/>
            <person name="Howden B."/>
            <person name="Hertweck C."/>
            <person name="Stinear T.P."/>
            <person name="Pidot S.J."/>
        </authorList>
    </citation>
    <scope>NUCLEOTIDE SEQUENCE [LARGE SCALE GENOMIC DNA]</scope>
    <source>
        <strain evidence="1 2">AUSMDU00012717</strain>
    </source>
</reference>
<keyword evidence="2" id="KW-1185">Reference proteome</keyword>
<dbReference type="SUPFAM" id="SSF48452">
    <property type="entry name" value="TPR-like"/>
    <property type="match status" value="1"/>
</dbReference>
<proteinExistence type="predicted"/>
<gene>
    <name evidence="1" type="ORF">F5544_38880</name>
</gene>
<accession>A0A6G9YR71</accession>
<name>A0A6G9YR71_9NOCA</name>
<evidence type="ECO:0000313" key="1">
    <source>
        <dbReference type="EMBL" id="QIS15597.1"/>
    </source>
</evidence>
<sequence length="415" mass="44927">MTGRNELLIEARSRVESPGSPGRPMTRRELADAVNDHVFRVTNKPGAVDERHVGKWERGETTWPRKHYRAALRAVLNVATDAELGFVRHRQSTDDEDVNRKQFIQGALVIGTGAALSNAAPTEAELIETLGGPTTHFRRMESSVASDRLAPAVEAHLNLVAGVVRDRLRTSNGFRTLSEIAGLAAWLAADRGDDAMARRHYIEAIRYAERTHHPLLVSYMTASLGHYAVETGDGRAGLTLLHRAAAQLGADAPDSASAWLASLLAVAHASTGDRNGALAALQRAERLAERQHGEPQWPWVFAFDGTKAARYQASTLARLGDHRAAKVAFAAAAPALLAEKPRALVQVEHAYVLARSGDIEAGCALAAQSLTIGLAFHSERITRLARDFRASLPGKTAEARPLDEALATLYRPDEP</sequence>